<accession>A0A0Q3KRW5</accession>
<dbReference type="OrthoDB" id="884685at2"/>
<evidence type="ECO:0000313" key="2">
    <source>
        <dbReference type="Proteomes" id="UP000051682"/>
    </source>
</evidence>
<keyword evidence="2" id="KW-1185">Reference proteome</keyword>
<sequence length="183" mass="21491">MGMDYYIEPKSENEHEDYLNFPDTLSYFFEQAGGYDEKSIVSQIEKILDIDLSIFQKTYNAEMEFEIEESDSNPLNENDSSSDDLWINTEDLIKKLEEFQEKIKINNNYFSQIIFNPYNDDSKMSGMDIEDIIRYQKENPLTLYPANNGIVTEGNLSSSISELMKILEHLKIQNTKQIRLNYM</sequence>
<evidence type="ECO:0000313" key="1">
    <source>
        <dbReference type="EMBL" id="KQK27108.1"/>
    </source>
</evidence>
<dbReference type="STRING" id="452084.AR438_02575"/>
<organism evidence="1 2">
    <name type="scientific">Chryseobacterium aquaticum</name>
    <dbReference type="NCBI Taxonomy" id="452084"/>
    <lineage>
        <taxon>Bacteria</taxon>
        <taxon>Pseudomonadati</taxon>
        <taxon>Bacteroidota</taxon>
        <taxon>Flavobacteriia</taxon>
        <taxon>Flavobacteriales</taxon>
        <taxon>Weeksellaceae</taxon>
        <taxon>Chryseobacterium group</taxon>
        <taxon>Chryseobacterium</taxon>
    </lineage>
</organism>
<gene>
    <name evidence="1" type="ORF">AR438_02575</name>
</gene>
<protein>
    <submittedName>
        <fullName evidence="1">Uncharacterized protein</fullName>
    </submittedName>
</protein>
<dbReference type="RefSeq" id="WP_056011542.1">
    <property type="nucleotide sequence ID" value="NZ_LLYZ01000002.1"/>
</dbReference>
<name>A0A0Q3KRW5_9FLAO</name>
<dbReference type="Proteomes" id="UP000051682">
    <property type="component" value="Unassembled WGS sequence"/>
</dbReference>
<comment type="caution">
    <text evidence="1">The sequence shown here is derived from an EMBL/GenBank/DDBJ whole genome shotgun (WGS) entry which is preliminary data.</text>
</comment>
<reference evidence="1 2" key="1">
    <citation type="submission" date="2015-10" db="EMBL/GenBank/DDBJ databases">
        <title>Chryseobacterium aquaticum genome.</title>
        <authorList>
            <person name="Newman J.D."/>
            <person name="Ferguson M.B."/>
            <person name="Miller J.R."/>
        </authorList>
    </citation>
    <scope>NUCLEOTIDE SEQUENCE [LARGE SCALE GENOMIC DNA]</scope>
    <source>
        <strain evidence="1 2">KCTC 12483</strain>
    </source>
</reference>
<proteinExistence type="predicted"/>
<dbReference type="EMBL" id="LLYZ01000002">
    <property type="protein sequence ID" value="KQK27108.1"/>
    <property type="molecule type" value="Genomic_DNA"/>
</dbReference>
<dbReference type="AlphaFoldDB" id="A0A0Q3KRW5"/>